<dbReference type="AlphaFoldDB" id="A0A7R8CF80"/>
<keyword evidence="2" id="KW-1185">Reference proteome</keyword>
<proteinExistence type="predicted"/>
<accession>A0A7R8CF80</accession>
<dbReference type="EMBL" id="HG994590">
    <property type="protein sequence ID" value="CAF2804028.1"/>
    <property type="molecule type" value="Genomic_DNA"/>
</dbReference>
<evidence type="ECO:0000313" key="2">
    <source>
        <dbReference type="Proteomes" id="UP000675881"/>
    </source>
</evidence>
<dbReference type="Proteomes" id="UP000675881">
    <property type="component" value="Chromosome 11"/>
</dbReference>
<sequence length="124" mass="14305">MKYFFKSTPMTTFKPNQNISCPMSNIPTNYCVAWTQSHAAFQPSDENALENQSLEEQSSISCLPEKDDSQHIYANVNENHRGYANLISNHFNKRNETIYANDVMIQGNKNTFDQFVYSQIKPNK</sequence>
<gene>
    <name evidence="1" type="ORF">LSAA_3025</name>
</gene>
<reference evidence="1" key="1">
    <citation type="submission" date="2021-02" db="EMBL/GenBank/DDBJ databases">
        <authorList>
            <person name="Bekaert M."/>
        </authorList>
    </citation>
    <scope>NUCLEOTIDE SEQUENCE</scope>
    <source>
        <strain evidence="1">IoA-00</strain>
    </source>
</reference>
<organism evidence="1 2">
    <name type="scientific">Lepeophtheirus salmonis</name>
    <name type="common">Salmon louse</name>
    <name type="synonym">Caligus salmonis</name>
    <dbReference type="NCBI Taxonomy" id="72036"/>
    <lineage>
        <taxon>Eukaryota</taxon>
        <taxon>Metazoa</taxon>
        <taxon>Ecdysozoa</taxon>
        <taxon>Arthropoda</taxon>
        <taxon>Crustacea</taxon>
        <taxon>Multicrustacea</taxon>
        <taxon>Hexanauplia</taxon>
        <taxon>Copepoda</taxon>
        <taxon>Siphonostomatoida</taxon>
        <taxon>Caligidae</taxon>
        <taxon>Lepeophtheirus</taxon>
    </lineage>
</organism>
<name>A0A7R8CF80_LEPSM</name>
<evidence type="ECO:0000313" key="1">
    <source>
        <dbReference type="EMBL" id="CAF2804028.1"/>
    </source>
</evidence>
<protein>
    <submittedName>
        <fullName evidence="1">(salmon louse) hypothetical protein</fullName>
    </submittedName>
</protein>